<reference evidence="2" key="2">
    <citation type="submission" date="2015-06" db="UniProtKB">
        <authorList>
            <consortium name="EnsemblPlants"/>
        </authorList>
    </citation>
    <scope>IDENTIFICATION</scope>
    <source>
        <strain evidence="2">DM1-3 516 R44</strain>
    </source>
</reference>
<sequence length="247" mass="27708">MRRLITWGTKEVSGIITWETRVTILEMQVGTTKEKDSMIGQQTESRETGRKEMGTEMIAVERLELSIVGIGCRQIFTSSPRVVVSFTGNFTAHQSQHKPKEAFGNCKKKVHDPSRLLRTVKPLVNPRYYGSLKKKCNSTSSPTASQSKSLDYLWGELPKRKSGKRKKNDGESDDELSADLSREKRRQQKKDHRASRKEAREKEALEQQWRDAVLAGASGSGAHVLVSGSQPDPELVSESAPIDRGQR</sequence>
<protein>
    <submittedName>
        <fullName evidence="2">Uncharacterized protein</fullName>
    </submittedName>
</protein>
<keyword evidence="3" id="KW-1185">Reference proteome</keyword>
<evidence type="ECO:0000313" key="2">
    <source>
        <dbReference type="EnsemblPlants" id="PGSC0003DMT400085526"/>
    </source>
</evidence>
<dbReference type="Gramene" id="PGSC0003DMT400085526">
    <property type="protein sequence ID" value="PGSC0003DMT400085526"/>
    <property type="gene ID" value="PGSC0003DMG400035097"/>
</dbReference>
<evidence type="ECO:0000256" key="1">
    <source>
        <dbReference type="SAM" id="MobiDB-lite"/>
    </source>
</evidence>
<dbReference type="Proteomes" id="UP000011115">
    <property type="component" value="Unassembled WGS sequence"/>
</dbReference>
<feature type="region of interest" description="Disordered" evidence="1">
    <location>
        <begin position="131"/>
        <end position="247"/>
    </location>
</feature>
<dbReference type="AlphaFoldDB" id="M1D9P4"/>
<dbReference type="PaxDb" id="4113-PGSC0003DMT400085526"/>
<feature type="compositionally biased region" description="Low complexity" evidence="1">
    <location>
        <begin position="138"/>
        <end position="149"/>
    </location>
</feature>
<dbReference type="InParanoid" id="M1D9P4"/>
<reference evidence="3" key="1">
    <citation type="journal article" date="2011" name="Nature">
        <title>Genome sequence and analysis of the tuber crop potato.</title>
        <authorList>
            <consortium name="The Potato Genome Sequencing Consortium"/>
        </authorList>
    </citation>
    <scope>NUCLEOTIDE SEQUENCE [LARGE SCALE GENOMIC DNA]</scope>
    <source>
        <strain evidence="3">cv. DM1-3 516 R44</strain>
    </source>
</reference>
<accession>M1D9P4</accession>
<feature type="compositionally biased region" description="Basic residues" evidence="1">
    <location>
        <begin position="183"/>
        <end position="195"/>
    </location>
</feature>
<organism evidence="2 3">
    <name type="scientific">Solanum tuberosum</name>
    <name type="common">Potato</name>
    <dbReference type="NCBI Taxonomy" id="4113"/>
    <lineage>
        <taxon>Eukaryota</taxon>
        <taxon>Viridiplantae</taxon>
        <taxon>Streptophyta</taxon>
        <taxon>Embryophyta</taxon>
        <taxon>Tracheophyta</taxon>
        <taxon>Spermatophyta</taxon>
        <taxon>Magnoliopsida</taxon>
        <taxon>eudicotyledons</taxon>
        <taxon>Gunneridae</taxon>
        <taxon>Pentapetalae</taxon>
        <taxon>asterids</taxon>
        <taxon>lamiids</taxon>
        <taxon>Solanales</taxon>
        <taxon>Solanaceae</taxon>
        <taxon>Solanoideae</taxon>
        <taxon>Solaneae</taxon>
        <taxon>Solanum</taxon>
    </lineage>
</organism>
<dbReference type="HOGENOM" id="CLU_1126142_0_0_1"/>
<name>M1D9P4_SOLTU</name>
<feature type="compositionally biased region" description="Basic and acidic residues" evidence="1">
    <location>
        <begin position="196"/>
        <end position="209"/>
    </location>
</feature>
<proteinExistence type="predicted"/>
<dbReference type="EnsemblPlants" id="PGSC0003DMT400085526">
    <property type="protein sequence ID" value="PGSC0003DMT400085526"/>
    <property type="gene ID" value="PGSC0003DMG400035097"/>
</dbReference>
<evidence type="ECO:0000313" key="3">
    <source>
        <dbReference type="Proteomes" id="UP000011115"/>
    </source>
</evidence>